<organism evidence="1 2">
    <name type="scientific">Micromonospora solifontis</name>
    <dbReference type="NCBI Taxonomy" id="2487138"/>
    <lineage>
        <taxon>Bacteria</taxon>
        <taxon>Bacillati</taxon>
        <taxon>Actinomycetota</taxon>
        <taxon>Actinomycetes</taxon>
        <taxon>Micromonosporales</taxon>
        <taxon>Micromonosporaceae</taxon>
        <taxon>Micromonospora</taxon>
    </lineage>
</organism>
<dbReference type="InterPro" id="IPR046000">
    <property type="entry name" value="DUF5956"/>
</dbReference>
<dbReference type="Pfam" id="PF19381">
    <property type="entry name" value="DUF5956"/>
    <property type="match status" value="1"/>
</dbReference>
<dbReference type="Proteomes" id="UP000280698">
    <property type="component" value="Unassembled WGS sequence"/>
</dbReference>
<name>A0ABX9WBQ0_9ACTN</name>
<gene>
    <name evidence="1" type="ORF">EFE23_20905</name>
</gene>
<evidence type="ECO:0000313" key="2">
    <source>
        <dbReference type="Proteomes" id="UP000280698"/>
    </source>
</evidence>
<sequence length="173" mass="19633">MDIGYDWGVDQSAHPAAARAPDVDGLTPEQLPEVRELTARGWHLAPDAPMLVFLPAVWPRPLRTWVPDRAARYETWYEQNPTTYEVLREQTMRSSWESRTEVDNDTDALLAKAGITRRPRGRLWLLKPPPGFADLDGFLTDLGRRADAAGIEGACSRQYVWFTAERLRDLTGE</sequence>
<protein>
    <submittedName>
        <fullName evidence="1">Uncharacterized protein</fullName>
    </submittedName>
</protein>
<evidence type="ECO:0000313" key="1">
    <source>
        <dbReference type="EMBL" id="RNL94559.1"/>
    </source>
</evidence>
<dbReference type="EMBL" id="RJLN01000070">
    <property type="protein sequence ID" value="RNL94559.1"/>
    <property type="molecule type" value="Genomic_DNA"/>
</dbReference>
<comment type="caution">
    <text evidence="1">The sequence shown here is derived from an EMBL/GenBank/DDBJ whole genome shotgun (WGS) entry which is preliminary data.</text>
</comment>
<reference evidence="1 2" key="1">
    <citation type="submission" date="2018-11" db="EMBL/GenBank/DDBJ databases">
        <title>Micromonospora sp. PPF5-17, a new actinomycetes isolated from a hot spring soil.</title>
        <authorList>
            <person name="Thawai C."/>
        </authorList>
    </citation>
    <scope>NUCLEOTIDE SEQUENCE [LARGE SCALE GENOMIC DNA]</scope>
    <source>
        <strain evidence="1 2">PPF5-17</strain>
    </source>
</reference>
<keyword evidence="2" id="KW-1185">Reference proteome</keyword>
<dbReference type="RefSeq" id="WP_123242639.1">
    <property type="nucleotide sequence ID" value="NZ_JAAHBY010000070.1"/>
</dbReference>
<accession>A0ABX9WBQ0</accession>
<proteinExistence type="predicted"/>